<keyword evidence="8 17" id="KW-0812">Transmembrane</keyword>
<keyword evidence="22" id="KW-1185">Reference proteome</keyword>
<dbReference type="Pfam" id="PF13614">
    <property type="entry name" value="AAA_31"/>
    <property type="match status" value="1"/>
</dbReference>
<accession>A0A0E3V905</accession>
<dbReference type="InterPro" id="IPR025669">
    <property type="entry name" value="AAA_dom"/>
</dbReference>
<feature type="domain" description="AAA" evidence="19">
    <location>
        <begin position="583"/>
        <end position="693"/>
    </location>
</feature>
<evidence type="ECO:0000256" key="11">
    <source>
        <dbReference type="ARBA" id="ARBA00022840"/>
    </source>
</evidence>
<evidence type="ECO:0000256" key="7">
    <source>
        <dbReference type="ARBA" id="ARBA00022679"/>
    </source>
</evidence>
<keyword evidence="7" id="KW-0808">Transferase</keyword>
<evidence type="ECO:0000313" key="21">
    <source>
        <dbReference type="EMBL" id="AKD57242.1"/>
    </source>
</evidence>
<dbReference type="Pfam" id="PF13807">
    <property type="entry name" value="GNVR"/>
    <property type="match status" value="1"/>
</dbReference>
<dbReference type="SUPFAM" id="SSF52540">
    <property type="entry name" value="P-loop containing nucleoside triphosphate hydrolases"/>
    <property type="match status" value="1"/>
</dbReference>
<evidence type="ECO:0000256" key="12">
    <source>
        <dbReference type="ARBA" id="ARBA00022989"/>
    </source>
</evidence>
<dbReference type="STRING" id="1379870.SD10_22455"/>
<protein>
    <recommendedName>
        <fullName evidence="4">non-specific protein-tyrosine kinase</fullName>
        <ecNumber evidence="4">2.7.10.2</ecNumber>
    </recommendedName>
</protein>
<dbReference type="GO" id="GO:0004715">
    <property type="term" value="F:non-membrane spanning protein tyrosine kinase activity"/>
    <property type="evidence" value="ECO:0007669"/>
    <property type="project" value="UniProtKB-EC"/>
</dbReference>
<evidence type="ECO:0000256" key="5">
    <source>
        <dbReference type="ARBA" id="ARBA00022475"/>
    </source>
</evidence>
<evidence type="ECO:0000256" key="3">
    <source>
        <dbReference type="ARBA" id="ARBA00008883"/>
    </source>
</evidence>
<keyword evidence="13 17" id="KW-0472">Membrane</keyword>
<dbReference type="PANTHER" id="PTHR32309">
    <property type="entry name" value="TYROSINE-PROTEIN KINASE"/>
    <property type="match status" value="1"/>
</dbReference>
<dbReference type="Pfam" id="PF02706">
    <property type="entry name" value="Wzz"/>
    <property type="match status" value="1"/>
</dbReference>
<gene>
    <name evidence="21" type="ORF">SD10_22455</name>
</gene>
<dbReference type="GO" id="GO:0005524">
    <property type="term" value="F:ATP binding"/>
    <property type="evidence" value="ECO:0007669"/>
    <property type="project" value="UniProtKB-KW"/>
</dbReference>
<keyword evidence="14" id="KW-0829">Tyrosine-protein kinase</keyword>
<dbReference type="OrthoDB" id="9794577at2"/>
<evidence type="ECO:0000256" key="15">
    <source>
        <dbReference type="ARBA" id="ARBA00051245"/>
    </source>
</evidence>
<evidence type="ECO:0000259" key="19">
    <source>
        <dbReference type="Pfam" id="PF13614"/>
    </source>
</evidence>
<feature type="transmembrane region" description="Helical" evidence="17">
    <location>
        <begin position="31"/>
        <end position="50"/>
    </location>
</feature>
<name>A0A0E3V905_9BACT</name>
<feature type="domain" description="Polysaccharide chain length determinant N-terminal" evidence="18">
    <location>
        <begin position="19"/>
        <end position="110"/>
    </location>
</feature>
<dbReference type="Gene3D" id="3.40.50.300">
    <property type="entry name" value="P-loop containing nucleotide triphosphate hydrolases"/>
    <property type="match status" value="1"/>
</dbReference>
<feature type="domain" description="Tyrosine-protein kinase G-rich" evidence="20">
    <location>
        <begin position="432"/>
        <end position="504"/>
    </location>
</feature>
<keyword evidence="16" id="KW-0175">Coiled coil</keyword>
<dbReference type="PANTHER" id="PTHR32309:SF13">
    <property type="entry name" value="FERRIC ENTEROBACTIN TRANSPORT PROTEIN FEPE"/>
    <property type="match status" value="1"/>
</dbReference>
<keyword evidence="10" id="KW-0418">Kinase</keyword>
<keyword evidence="5" id="KW-1003">Cell membrane</keyword>
<evidence type="ECO:0000256" key="4">
    <source>
        <dbReference type="ARBA" id="ARBA00011903"/>
    </source>
</evidence>
<reference evidence="21 22" key="1">
    <citation type="journal article" date="2014" name="Curr. Microbiol.">
        <title>Spirosoma radiotolerans sp. nov., a gamma-radiation-resistant bacterium isolated from gamma ray-irradiated soil.</title>
        <authorList>
            <person name="Lee J.J."/>
            <person name="Srinivasan S."/>
            <person name="Lim S."/>
            <person name="Joe M."/>
            <person name="Im S."/>
            <person name="Bae S.I."/>
            <person name="Park K.R."/>
            <person name="Han J.H."/>
            <person name="Park S.H."/>
            <person name="Joo B.M."/>
            <person name="Park S.J."/>
            <person name="Kim M.K."/>
        </authorList>
    </citation>
    <scope>NUCLEOTIDE SEQUENCE [LARGE SCALE GENOMIC DNA]</scope>
    <source>
        <strain evidence="21 22">DG5A</strain>
    </source>
</reference>
<dbReference type="InterPro" id="IPR003856">
    <property type="entry name" value="LPS_length_determ_N"/>
</dbReference>
<dbReference type="EC" id="2.7.10.2" evidence="4"/>
<evidence type="ECO:0000256" key="9">
    <source>
        <dbReference type="ARBA" id="ARBA00022741"/>
    </source>
</evidence>
<dbReference type="NCBIfam" id="TIGR01007">
    <property type="entry name" value="eps_fam"/>
    <property type="match status" value="1"/>
</dbReference>
<keyword evidence="6" id="KW-0997">Cell inner membrane</keyword>
<dbReference type="HOGENOM" id="CLU_009912_6_0_10"/>
<evidence type="ECO:0000256" key="6">
    <source>
        <dbReference type="ARBA" id="ARBA00022519"/>
    </source>
</evidence>
<proteinExistence type="inferred from homology"/>
<dbReference type="RefSeq" id="WP_046576925.1">
    <property type="nucleotide sequence ID" value="NZ_CP010429.1"/>
</dbReference>
<feature type="coiled-coil region" evidence="16">
    <location>
        <begin position="263"/>
        <end position="290"/>
    </location>
</feature>
<evidence type="ECO:0000256" key="14">
    <source>
        <dbReference type="ARBA" id="ARBA00023137"/>
    </source>
</evidence>
<evidence type="ECO:0000256" key="8">
    <source>
        <dbReference type="ARBA" id="ARBA00022692"/>
    </source>
</evidence>
<dbReference type="InterPro" id="IPR027417">
    <property type="entry name" value="P-loop_NTPase"/>
</dbReference>
<dbReference type="CDD" id="cd05387">
    <property type="entry name" value="BY-kinase"/>
    <property type="match status" value="1"/>
</dbReference>
<evidence type="ECO:0000256" key="16">
    <source>
        <dbReference type="SAM" id="Coils"/>
    </source>
</evidence>
<comment type="catalytic activity">
    <reaction evidence="15">
        <text>L-tyrosyl-[protein] + ATP = O-phospho-L-tyrosyl-[protein] + ADP + H(+)</text>
        <dbReference type="Rhea" id="RHEA:10596"/>
        <dbReference type="Rhea" id="RHEA-COMP:10136"/>
        <dbReference type="Rhea" id="RHEA-COMP:20101"/>
        <dbReference type="ChEBI" id="CHEBI:15378"/>
        <dbReference type="ChEBI" id="CHEBI:30616"/>
        <dbReference type="ChEBI" id="CHEBI:46858"/>
        <dbReference type="ChEBI" id="CHEBI:61978"/>
        <dbReference type="ChEBI" id="CHEBI:456216"/>
        <dbReference type="EC" id="2.7.10.2"/>
    </reaction>
</comment>
<dbReference type="PATRIC" id="fig|1379870.5.peg.4861"/>
<dbReference type="GO" id="GO:0005886">
    <property type="term" value="C:plasma membrane"/>
    <property type="evidence" value="ECO:0007669"/>
    <property type="project" value="UniProtKB-SubCell"/>
</dbReference>
<organism evidence="21 22">
    <name type="scientific">Spirosoma radiotolerans</name>
    <dbReference type="NCBI Taxonomy" id="1379870"/>
    <lineage>
        <taxon>Bacteria</taxon>
        <taxon>Pseudomonadati</taxon>
        <taxon>Bacteroidota</taxon>
        <taxon>Cytophagia</taxon>
        <taxon>Cytophagales</taxon>
        <taxon>Cytophagaceae</taxon>
        <taxon>Spirosoma</taxon>
    </lineage>
</organism>
<evidence type="ECO:0000259" key="20">
    <source>
        <dbReference type="Pfam" id="PF13807"/>
    </source>
</evidence>
<sequence>MSANTYTYTQHQLVESDGLNIRALLSKYSKLWPWFILSTVLMLAIGHIYISNKQPIYKIQASLLVQDQQKGSEQSSSLKELGVFAHKQVVENEIEILRSFTLMNRVADKLHLDVRYFQNTTFGKREIYTDSPIELIVESGKPELYKKPLEVSMLSNKAVKINEQVYPVNHAIETPYGRLKIVTKKQTFDSENPYSIQVTKRATSVKNYLTNLHAIPTGKGSTVILLSLEDAVPAKGEAILNQLIREYNEAAIMDKNKVAASTLKFIEDRLNIVSGELASAERNVEQYKSHQGITDLSVQAQTFLQTVQQNDALMNQVQIQLATLNDLQKYIEGKGDTRGNTPAVVGLSDPVLLSLINNLTQLEQQRDHLLHTTSELNPLLETVDSQIKITKNNMASTILTMKNMLLSTQRQYVEKNGSVEGAIRTIPQKERVLMDITRQQAIKNSLYTYLLQKREETAVAFASTMADTRTIDTALSEDEPVRPNKSIIYALFSLLGLVIPIAVVASNDALNNRVTRRIDVEEVTQVPILGELVKKRQKGSLVITPKGQSVIAEQIRTLRACLPSLRNEATESQALLFTSSISGEGKSFVSINLGMSLAYVNKPTVILDMDLRAPKLHKVFCLNNSIGISDYLQGEATLDDVLTPVPGSTNYYVITSGNIPINPSELLSSPRLTQLITELRDRFDYIIIDTPPVGLVSDARIIAPLVDTTFFMVRHNVTPKNHLRMIDKLHMDNRFPRLNIILNAVDGSDAYQYSNTQNEDYVYGKPGRKKWILS</sequence>
<dbReference type="KEGG" id="srd:SD10_22455"/>
<keyword evidence="12 17" id="KW-1133">Transmembrane helix</keyword>
<evidence type="ECO:0000256" key="10">
    <source>
        <dbReference type="ARBA" id="ARBA00022777"/>
    </source>
</evidence>
<dbReference type="InterPro" id="IPR050445">
    <property type="entry name" value="Bact_polysacc_biosynth/exp"/>
</dbReference>
<evidence type="ECO:0000259" key="18">
    <source>
        <dbReference type="Pfam" id="PF02706"/>
    </source>
</evidence>
<evidence type="ECO:0000256" key="2">
    <source>
        <dbReference type="ARBA" id="ARBA00007316"/>
    </source>
</evidence>
<evidence type="ECO:0000256" key="13">
    <source>
        <dbReference type="ARBA" id="ARBA00023136"/>
    </source>
</evidence>
<dbReference type="EMBL" id="CP010429">
    <property type="protein sequence ID" value="AKD57242.1"/>
    <property type="molecule type" value="Genomic_DNA"/>
</dbReference>
<dbReference type="AlphaFoldDB" id="A0A0E3V905"/>
<comment type="subcellular location">
    <subcellularLocation>
        <location evidence="1">Cell inner membrane</location>
        <topology evidence="1">Multi-pass membrane protein</topology>
    </subcellularLocation>
</comment>
<evidence type="ECO:0000313" key="22">
    <source>
        <dbReference type="Proteomes" id="UP000033054"/>
    </source>
</evidence>
<dbReference type="InterPro" id="IPR032807">
    <property type="entry name" value="GNVR"/>
</dbReference>
<keyword evidence="9" id="KW-0547">Nucleotide-binding</keyword>
<dbReference type="InterPro" id="IPR005702">
    <property type="entry name" value="Wzc-like_C"/>
</dbReference>
<comment type="similarity">
    <text evidence="2">Belongs to the CpsD/CapB family.</text>
</comment>
<keyword evidence="11" id="KW-0067">ATP-binding</keyword>
<comment type="similarity">
    <text evidence="3">Belongs to the etk/wzc family.</text>
</comment>
<dbReference type="Proteomes" id="UP000033054">
    <property type="component" value="Chromosome"/>
</dbReference>
<evidence type="ECO:0000256" key="17">
    <source>
        <dbReference type="SAM" id="Phobius"/>
    </source>
</evidence>
<evidence type="ECO:0000256" key="1">
    <source>
        <dbReference type="ARBA" id="ARBA00004429"/>
    </source>
</evidence>